<keyword evidence="2" id="KW-1185">Reference proteome</keyword>
<evidence type="ECO:0000313" key="1">
    <source>
        <dbReference type="EMBL" id="QDU87188.1"/>
    </source>
</evidence>
<reference evidence="1 2" key="1">
    <citation type="submission" date="2019-02" db="EMBL/GenBank/DDBJ databases">
        <title>Deep-cultivation of Planctomycetes and their phenomic and genomic characterization uncovers novel biology.</title>
        <authorList>
            <person name="Wiegand S."/>
            <person name="Jogler M."/>
            <person name="Boedeker C."/>
            <person name="Pinto D."/>
            <person name="Vollmers J."/>
            <person name="Rivas-Marin E."/>
            <person name="Kohn T."/>
            <person name="Peeters S.H."/>
            <person name="Heuer A."/>
            <person name="Rast P."/>
            <person name="Oberbeckmann S."/>
            <person name="Bunk B."/>
            <person name="Jeske O."/>
            <person name="Meyerdierks A."/>
            <person name="Storesund J.E."/>
            <person name="Kallscheuer N."/>
            <person name="Luecker S."/>
            <person name="Lage O.M."/>
            <person name="Pohl T."/>
            <person name="Merkel B.J."/>
            <person name="Hornburger P."/>
            <person name="Mueller R.-W."/>
            <person name="Bruemmer F."/>
            <person name="Labrenz M."/>
            <person name="Spormann A.M."/>
            <person name="Op den Camp H."/>
            <person name="Overmann J."/>
            <person name="Amann R."/>
            <person name="Jetten M.S.M."/>
            <person name="Mascher T."/>
            <person name="Medema M.H."/>
            <person name="Devos D.P."/>
            <person name="Kaster A.-K."/>
            <person name="Ovreas L."/>
            <person name="Rohde M."/>
            <person name="Galperin M.Y."/>
            <person name="Jogler C."/>
        </authorList>
    </citation>
    <scope>NUCLEOTIDE SEQUENCE [LARGE SCALE GENOMIC DNA]</scope>
    <source>
        <strain evidence="1 2">Pla175</strain>
    </source>
</reference>
<organism evidence="1 2">
    <name type="scientific">Pirellulimonas nuda</name>
    <dbReference type="NCBI Taxonomy" id="2528009"/>
    <lineage>
        <taxon>Bacteria</taxon>
        <taxon>Pseudomonadati</taxon>
        <taxon>Planctomycetota</taxon>
        <taxon>Planctomycetia</taxon>
        <taxon>Pirellulales</taxon>
        <taxon>Lacipirellulaceae</taxon>
        <taxon>Pirellulimonas</taxon>
    </lineage>
</organism>
<sequence length="117" mass="12787">MSVSTTRNELAATLRAAVDERGAGRITDAWPLLQHALDLSLRQMLVQATGKTPAPTMDPMAISARLRGEGHIDRLTHLMVRVSCKGRTCRSVASFDAMHTLLVALTLPDLGDVWKPR</sequence>
<dbReference type="KEGG" id="pnd:Pla175_05450"/>
<dbReference type="RefSeq" id="WP_145281100.1">
    <property type="nucleotide sequence ID" value="NZ_CP036291.1"/>
</dbReference>
<gene>
    <name evidence="1" type="ORF">Pla175_05450</name>
</gene>
<protein>
    <submittedName>
        <fullName evidence="1">Uncharacterized protein</fullName>
    </submittedName>
</protein>
<accession>A0A518D6S7</accession>
<proteinExistence type="predicted"/>
<evidence type="ECO:0000313" key="2">
    <source>
        <dbReference type="Proteomes" id="UP000317429"/>
    </source>
</evidence>
<dbReference type="AlphaFoldDB" id="A0A518D6S7"/>
<dbReference type="EMBL" id="CP036291">
    <property type="protein sequence ID" value="QDU87188.1"/>
    <property type="molecule type" value="Genomic_DNA"/>
</dbReference>
<name>A0A518D6S7_9BACT</name>
<dbReference type="Proteomes" id="UP000317429">
    <property type="component" value="Chromosome"/>
</dbReference>